<dbReference type="Pfam" id="PF13668">
    <property type="entry name" value="Ferritin_2"/>
    <property type="match status" value="1"/>
</dbReference>
<evidence type="ECO:0000313" key="3">
    <source>
        <dbReference type="Proteomes" id="UP001168098"/>
    </source>
</evidence>
<evidence type="ECO:0008006" key="4">
    <source>
        <dbReference type="Google" id="ProtNLM"/>
    </source>
</evidence>
<feature type="chain" id="PRO_5041341445" description="Desiccation-related protein PCC13-62" evidence="1">
    <location>
        <begin position="30"/>
        <end position="309"/>
    </location>
</feature>
<dbReference type="InterPro" id="IPR052965">
    <property type="entry name" value="Pigment-catalase-like"/>
</dbReference>
<proteinExistence type="predicted"/>
<accession>A0AA38ZWS9</accession>
<evidence type="ECO:0000313" key="2">
    <source>
        <dbReference type="EMBL" id="KAJ9696469.1"/>
    </source>
</evidence>
<comment type="caution">
    <text evidence="2">The sequence shown here is derived from an EMBL/GenBank/DDBJ whole genome shotgun (WGS) entry which is preliminary data.</text>
</comment>
<name>A0AA38ZWS9_VITRO</name>
<dbReference type="EMBL" id="JARBHA010000007">
    <property type="protein sequence ID" value="KAJ9696469.1"/>
    <property type="molecule type" value="Genomic_DNA"/>
</dbReference>
<keyword evidence="3" id="KW-1185">Reference proteome</keyword>
<dbReference type="PANTHER" id="PTHR31694">
    <property type="entry name" value="DESICCATION-LIKE PROTEIN"/>
    <property type="match status" value="1"/>
</dbReference>
<dbReference type="PANTHER" id="PTHR31694:SF26">
    <property type="entry name" value="OS05G0151100 PROTEIN"/>
    <property type="match status" value="1"/>
</dbReference>
<organism evidence="2 3">
    <name type="scientific">Vitis rotundifolia</name>
    <name type="common">Muscadine grape</name>
    <dbReference type="NCBI Taxonomy" id="103349"/>
    <lineage>
        <taxon>Eukaryota</taxon>
        <taxon>Viridiplantae</taxon>
        <taxon>Streptophyta</taxon>
        <taxon>Embryophyta</taxon>
        <taxon>Tracheophyta</taxon>
        <taxon>Spermatophyta</taxon>
        <taxon>Magnoliopsida</taxon>
        <taxon>eudicotyledons</taxon>
        <taxon>Gunneridae</taxon>
        <taxon>Pentapetalae</taxon>
        <taxon>rosids</taxon>
        <taxon>Vitales</taxon>
        <taxon>Vitaceae</taxon>
        <taxon>Viteae</taxon>
        <taxon>Vitis</taxon>
    </lineage>
</organism>
<evidence type="ECO:0000256" key="1">
    <source>
        <dbReference type="SAM" id="SignalP"/>
    </source>
</evidence>
<dbReference type="Proteomes" id="UP001168098">
    <property type="component" value="Unassembled WGS sequence"/>
</dbReference>
<protein>
    <recommendedName>
        <fullName evidence="4">Desiccation-related protein PCC13-62</fullName>
    </recommendedName>
</protein>
<feature type="signal peptide" evidence="1">
    <location>
        <begin position="1"/>
        <end position="29"/>
    </location>
</feature>
<dbReference type="AlphaFoldDB" id="A0AA38ZWS9"/>
<keyword evidence="1" id="KW-0732">Signal</keyword>
<sequence length="309" mass="33412">MPKGMATISQSFFFILPFLLYSRLDIASSAPSCGPVVANDVDRIQFALNLEFLEADFFLHGALGEGLDQVAPELVRSGPPPIGARKANLDDLERRIIEEFGYQEVGHLRAITSAVEGLPRPQLDLSPQNFEKIFNQAIGQDLKPPMDPYLNTVNYLLASYVIPYVGLVGYVGTIPSLTSSSSLSLVASLLGVESGQDAVIRALLYKRECEIVEPYNITVAEFTRGISNLRNQLGMCGVKDEGVIVLDPQSGAENKTDSNILSADANSLSYARQPQEILRIVYGTGNESQPGGFLPKGGIGKIAQGYLNS</sequence>
<reference evidence="2 3" key="1">
    <citation type="journal article" date="2023" name="BMC Biotechnol.">
        <title>Vitis rotundifolia cv Carlos genome sequencing.</title>
        <authorList>
            <person name="Huff M."/>
            <person name="Hulse-Kemp A."/>
            <person name="Scheffler B."/>
            <person name="Youngblood R."/>
            <person name="Simpson S."/>
            <person name="Babiker E."/>
            <person name="Staton M."/>
        </authorList>
    </citation>
    <scope>NUCLEOTIDE SEQUENCE [LARGE SCALE GENOMIC DNA]</scope>
    <source>
        <tissue evidence="2">Leaf</tissue>
    </source>
</reference>
<gene>
    <name evidence="2" type="ORF">PVL29_008611</name>
</gene>